<keyword evidence="3" id="KW-0237">DNA synthesis</keyword>
<reference evidence="8" key="1">
    <citation type="journal article" date="2020" name="Nature">
        <title>Giant virus diversity and host interactions through global metagenomics.</title>
        <authorList>
            <person name="Schulz F."/>
            <person name="Roux S."/>
            <person name="Paez-Espino D."/>
            <person name="Jungbluth S."/>
            <person name="Walsh D.A."/>
            <person name="Denef V.J."/>
            <person name="McMahon K.D."/>
            <person name="Konstantinidis K.T."/>
            <person name="Eloe-Fadrosh E.A."/>
            <person name="Kyrpides N.C."/>
            <person name="Woyke T."/>
        </authorList>
    </citation>
    <scope>NUCLEOTIDE SEQUENCE</scope>
    <source>
        <strain evidence="8">GVMAG-M-3300023184-77</strain>
    </source>
</reference>
<name>A0A6C0IFW8_9ZZZZ</name>
<dbReference type="SUPFAM" id="SSF52540">
    <property type="entry name" value="P-loop containing nucleoside triphosphate hydrolases"/>
    <property type="match status" value="1"/>
</dbReference>
<dbReference type="EMBL" id="MN740165">
    <property type="protein sequence ID" value="QHT91366.1"/>
    <property type="molecule type" value="Genomic_DNA"/>
</dbReference>
<dbReference type="AlphaFoldDB" id="A0A6C0IFW8"/>
<accession>A0A6C0IFW8</accession>
<dbReference type="PROSITE" id="PS00603">
    <property type="entry name" value="TK_CELLULAR_TYPE"/>
    <property type="match status" value="1"/>
</dbReference>
<evidence type="ECO:0000256" key="6">
    <source>
        <dbReference type="ARBA" id="ARBA00022777"/>
    </source>
</evidence>
<evidence type="ECO:0000256" key="7">
    <source>
        <dbReference type="ARBA" id="ARBA00022840"/>
    </source>
</evidence>
<evidence type="ECO:0000256" key="4">
    <source>
        <dbReference type="ARBA" id="ARBA00022679"/>
    </source>
</evidence>
<dbReference type="PANTHER" id="PTHR11441">
    <property type="entry name" value="THYMIDINE KINASE"/>
    <property type="match status" value="1"/>
</dbReference>
<dbReference type="Pfam" id="PF00265">
    <property type="entry name" value="TK"/>
    <property type="match status" value="1"/>
</dbReference>
<dbReference type="GO" id="GO:0005524">
    <property type="term" value="F:ATP binding"/>
    <property type="evidence" value="ECO:0007669"/>
    <property type="project" value="UniProtKB-KW"/>
</dbReference>
<keyword evidence="5" id="KW-0547">Nucleotide-binding</keyword>
<sequence>MSLLLVIGPMFSGKSSYLLSCIRRYKEIDFPIYIITSILDKRYSDKTIIINHNKESFVADIALDDLSYVPLDEKFMKAKVIIIEEGQFYKNLLTFVTMAVDHYGKKVIVAGLDGDANRKMFGDILKLIPLSDSIIKLKSYCKKCNDGTVALFTSKNTDKIELIDIGGSDKYEALCRKHYIENNLKN</sequence>
<dbReference type="PANTHER" id="PTHR11441:SF0">
    <property type="entry name" value="THYMIDINE KINASE, CYTOSOLIC"/>
    <property type="match status" value="1"/>
</dbReference>
<organism evidence="8">
    <name type="scientific">viral metagenome</name>
    <dbReference type="NCBI Taxonomy" id="1070528"/>
    <lineage>
        <taxon>unclassified sequences</taxon>
        <taxon>metagenomes</taxon>
        <taxon>organismal metagenomes</taxon>
    </lineage>
</organism>
<dbReference type="InterPro" id="IPR027417">
    <property type="entry name" value="P-loop_NTPase"/>
</dbReference>
<evidence type="ECO:0000256" key="3">
    <source>
        <dbReference type="ARBA" id="ARBA00022634"/>
    </source>
</evidence>
<dbReference type="GO" id="GO:0046104">
    <property type="term" value="P:thymidine metabolic process"/>
    <property type="evidence" value="ECO:0007669"/>
    <property type="project" value="TreeGrafter"/>
</dbReference>
<evidence type="ECO:0000313" key="8">
    <source>
        <dbReference type="EMBL" id="QHT91366.1"/>
    </source>
</evidence>
<protein>
    <recommendedName>
        <fullName evidence="2">thymidine kinase</fullName>
        <ecNumber evidence="2">2.7.1.21</ecNumber>
    </recommendedName>
</protein>
<keyword evidence="6" id="KW-0418">Kinase</keyword>
<dbReference type="Gene3D" id="3.30.60.20">
    <property type="match status" value="1"/>
</dbReference>
<dbReference type="InterPro" id="IPR020633">
    <property type="entry name" value="Thymidine_kinase_CS"/>
</dbReference>
<dbReference type="SUPFAM" id="SSF57716">
    <property type="entry name" value="Glucocorticoid receptor-like (DNA-binding domain)"/>
    <property type="match status" value="1"/>
</dbReference>
<dbReference type="Gene3D" id="3.40.50.300">
    <property type="entry name" value="P-loop containing nucleotide triphosphate hydrolases"/>
    <property type="match status" value="1"/>
</dbReference>
<dbReference type="GO" id="GO:0004797">
    <property type="term" value="F:thymidine kinase activity"/>
    <property type="evidence" value="ECO:0007669"/>
    <property type="project" value="UniProtKB-EC"/>
</dbReference>
<keyword evidence="4" id="KW-0808">Transferase</keyword>
<dbReference type="InterPro" id="IPR001267">
    <property type="entry name" value="Thymidine_kinase"/>
</dbReference>
<evidence type="ECO:0000256" key="5">
    <source>
        <dbReference type="ARBA" id="ARBA00022741"/>
    </source>
</evidence>
<comment type="similarity">
    <text evidence="1">Belongs to the thymidine kinase family.</text>
</comment>
<evidence type="ECO:0000256" key="1">
    <source>
        <dbReference type="ARBA" id="ARBA00007587"/>
    </source>
</evidence>
<dbReference type="EC" id="2.7.1.21" evidence="2"/>
<dbReference type="PIRSF" id="PIRSF035805">
    <property type="entry name" value="TK_cell"/>
    <property type="match status" value="1"/>
</dbReference>
<keyword evidence="7" id="KW-0067">ATP-binding</keyword>
<dbReference type="GO" id="GO:0071897">
    <property type="term" value="P:DNA biosynthetic process"/>
    <property type="evidence" value="ECO:0007669"/>
    <property type="project" value="UniProtKB-KW"/>
</dbReference>
<proteinExistence type="inferred from homology"/>
<evidence type="ECO:0000256" key="2">
    <source>
        <dbReference type="ARBA" id="ARBA00012118"/>
    </source>
</evidence>